<organism evidence="1 2">
    <name type="scientific">Brachionus plicatilis</name>
    <name type="common">Marine rotifer</name>
    <name type="synonym">Brachionus muelleri</name>
    <dbReference type="NCBI Taxonomy" id="10195"/>
    <lineage>
        <taxon>Eukaryota</taxon>
        <taxon>Metazoa</taxon>
        <taxon>Spiralia</taxon>
        <taxon>Gnathifera</taxon>
        <taxon>Rotifera</taxon>
        <taxon>Eurotatoria</taxon>
        <taxon>Monogononta</taxon>
        <taxon>Pseudotrocha</taxon>
        <taxon>Ploima</taxon>
        <taxon>Brachionidae</taxon>
        <taxon>Brachionus</taxon>
    </lineage>
</organism>
<name>A0A3M7Q7K0_BRAPC</name>
<accession>A0A3M7Q7K0</accession>
<evidence type="ECO:0000313" key="2">
    <source>
        <dbReference type="Proteomes" id="UP000276133"/>
    </source>
</evidence>
<dbReference type="EMBL" id="REGN01007052">
    <property type="protein sequence ID" value="RNA07427.1"/>
    <property type="molecule type" value="Genomic_DNA"/>
</dbReference>
<reference evidence="1 2" key="1">
    <citation type="journal article" date="2018" name="Sci. Rep.">
        <title>Genomic signatures of local adaptation to the degree of environmental predictability in rotifers.</title>
        <authorList>
            <person name="Franch-Gras L."/>
            <person name="Hahn C."/>
            <person name="Garcia-Roger E.M."/>
            <person name="Carmona M.J."/>
            <person name="Serra M."/>
            <person name="Gomez A."/>
        </authorList>
    </citation>
    <scope>NUCLEOTIDE SEQUENCE [LARGE SCALE GENOMIC DNA]</scope>
    <source>
        <strain evidence="1">HYR1</strain>
    </source>
</reference>
<comment type="caution">
    <text evidence="1">The sequence shown here is derived from an EMBL/GenBank/DDBJ whole genome shotgun (WGS) entry which is preliminary data.</text>
</comment>
<sequence length="63" mass="6958">MFKSCFASSTSSSLSCENDSAKFIFDTFRQLKLNSSLIKLNPKIGFIIGPTVQYFLNSQGGIE</sequence>
<protein>
    <submittedName>
        <fullName evidence="1">Uncharacterized protein</fullName>
    </submittedName>
</protein>
<dbReference type="AlphaFoldDB" id="A0A3M7Q7K0"/>
<keyword evidence="2" id="KW-1185">Reference proteome</keyword>
<gene>
    <name evidence="1" type="ORF">BpHYR1_013396</name>
</gene>
<dbReference type="PROSITE" id="PS51257">
    <property type="entry name" value="PROKAR_LIPOPROTEIN"/>
    <property type="match status" value="1"/>
</dbReference>
<dbReference type="Proteomes" id="UP000276133">
    <property type="component" value="Unassembled WGS sequence"/>
</dbReference>
<evidence type="ECO:0000313" key="1">
    <source>
        <dbReference type="EMBL" id="RNA07427.1"/>
    </source>
</evidence>
<proteinExistence type="predicted"/>